<proteinExistence type="predicted"/>
<feature type="region of interest" description="Disordered" evidence="1">
    <location>
        <begin position="630"/>
        <end position="687"/>
    </location>
</feature>
<feature type="compositionally biased region" description="Basic and acidic residues" evidence="1">
    <location>
        <begin position="121"/>
        <end position="137"/>
    </location>
</feature>
<feature type="compositionally biased region" description="Polar residues" evidence="1">
    <location>
        <begin position="106"/>
        <end position="118"/>
    </location>
</feature>
<reference evidence="3 4" key="1">
    <citation type="submission" date="2024-06" db="EMBL/GenBank/DDBJ databases">
        <authorList>
            <person name="Kraege A."/>
            <person name="Thomma B."/>
        </authorList>
    </citation>
    <scope>NUCLEOTIDE SEQUENCE [LARGE SCALE GENOMIC DNA]</scope>
</reference>
<keyword evidence="4" id="KW-1185">Reference proteome</keyword>
<sequence>MMQAYTHPWVLLACILGTVASASAQGIINKSAYIPAPQPRVKKASLPVSTPTLHTAGGIAAAPPGDGVATVQQMPQSVGPGAEPPMMRRKLGKARAPETAKLDNGTIPQHSSENATTKQRAHNDSIPHQRKREDSIPKQRQLSVSLPAQRKPDDLLPRKQPASKSLHASAPSGSPPSGEPEGLKQKAGFSTPGGPSQGAQGNPGLQTGAPEAPSLLQSTGSIALGPQSAAAVPVLKPVRLKAGQEALRELLGEAAAAPAQHSTAGYQKAPAPRYAVQQGMREGYFDVWPAPAPCEGYYTVRAQSEKHSSQYGTDEAPSTQVAVSGAAAAPTPSLTGDGSAAPSAESGHVQAYSPQSLATEIPLSAVSPSEGNQDIQESSGKPDQPTSAASAPSIETDGAMQPQEVFLSRSESAPALTLPAATPEQAAPAQAPQQLSDMNGHPISIQALQPDLAEYGAYAPGPGTEPAALDLKMLSAVYNAGYRAGYEAARTQLTEHGIYSKEESQKLLQATAHEQAASFGRTHSITSAGADAEAPGPGIAAQSFAAAPVVRSYPGEQQPASPAQAAAPAPSYTYYMFSSQNAQEISLAPAPSTSLAPATTIAYSGLSAHEAASAPAGTYKQQRLSAYASQPVLPPTSGPEDASARPSQAPSMSALPSYGLSASAGYAPGPQPSSSPNEAPGSGRLVTVAPVPAPSSGAGLTFGVPLPYAPAAAPVAYALAYAPVPIVLPSAYGAYAPAASMQGVAPSGSMQPVLAPSVGVSALPVLVPSAAPLPAPCEVCHRPEGAASRQSAAPEVVLSILDGSELAQYVTQEGSNANVVYFVARAAFSRPPTNFTAQDVTVANGTAVDVISEGACGRFLVKGYVEGEQAAGENGTAVELSIKAGMLRDCAGDVFPAASAAGTVSDRPTGWLQAPDMGMDNNASASGEPRVFLTLTFSQPVLSVSPADIRVNLTQSVAEGAKNNSSTQGQSGARRSLAEDASDCLPEASVQSSLPRQAPNGASKAYSFVVGLPSCFRGEVAIEYMGSAQTPRGVTSFPVKPFSFWHPTSGPRMGQARE</sequence>
<dbReference type="EMBL" id="CAXHTA020000017">
    <property type="protein sequence ID" value="CAL5227898.1"/>
    <property type="molecule type" value="Genomic_DNA"/>
</dbReference>
<gene>
    <name evidence="3" type="primary">g10940</name>
    <name evidence="3" type="ORF">VP750_LOCUS9804</name>
</gene>
<keyword evidence="2" id="KW-0732">Signal</keyword>
<feature type="compositionally biased region" description="Polar residues" evidence="1">
    <location>
        <begin position="960"/>
        <end position="973"/>
    </location>
</feature>
<feature type="region of interest" description="Disordered" evidence="1">
    <location>
        <begin position="414"/>
        <end position="435"/>
    </location>
</feature>
<feature type="region of interest" description="Disordered" evidence="1">
    <location>
        <begin position="366"/>
        <end position="396"/>
    </location>
</feature>
<comment type="caution">
    <text evidence="3">The sequence shown here is derived from an EMBL/GenBank/DDBJ whole genome shotgun (WGS) entry which is preliminary data.</text>
</comment>
<feature type="compositionally biased region" description="Low complexity" evidence="1">
    <location>
        <begin position="414"/>
        <end position="434"/>
    </location>
</feature>
<feature type="compositionally biased region" description="Polar residues" evidence="1">
    <location>
        <begin position="309"/>
        <end position="322"/>
    </location>
</feature>
<dbReference type="Proteomes" id="UP001497392">
    <property type="component" value="Unassembled WGS sequence"/>
</dbReference>
<organism evidence="3 4">
    <name type="scientific">Coccomyxa viridis</name>
    <dbReference type="NCBI Taxonomy" id="1274662"/>
    <lineage>
        <taxon>Eukaryota</taxon>
        <taxon>Viridiplantae</taxon>
        <taxon>Chlorophyta</taxon>
        <taxon>core chlorophytes</taxon>
        <taxon>Trebouxiophyceae</taxon>
        <taxon>Trebouxiophyceae incertae sedis</taxon>
        <taxon>Coccomyxaceae</taxon>
        <taxon>Coccomyxa</taxon>
    </lineage>
</organism>
<feature type="chain" id="PRO_5045239280" evidence="2">
    <location>
        <begin position="25"/>
        <end position="1058"/>
    </location>
</feature>
<name>A0ABP1GB55_9CHLO</name>
<feature type="compositionally biased region" description="Polar residues" evidence="1">
    <location>
        <begin position="193"/>
        <end position="205"/>
    </location>
</feature>
<accession>A0ABP1GB55</accession>
<feature type="signal peptide" evidence="2">
    <location>
        <begin position="1"/>
        <end position="24"/>
    </location>
</feature>
<protein>
    <submittedName>
        <fullName evidence="3">G10940 protein</fullName>
    </submittedName>
</protein>
<evidence type="ECO:0000313" key="4">
    <source>
        <dbReference type="Proteomes" id="UP001497392"/>
    </source>
</evidence>
<evidence type="ECO:0000256" key="2">
    <source>
        <dbReference type="SAM" id="SignalP"/>
    </source>
</evidence>
<evidence type="ECO:0000256" key="1">
    <source>
        <dbReference type="SAM" id="MobiDB-lite"/>
    </source>
</evidence>
<feature type="region of interest" description="Disordered" evidence="1">
    <location>
        <begin position="960"/>
        <end position="999"/>
    </location>
</feature>
<feature type="compositionally biased region" description="Polar residues" evidence="1">
    <location>
        <begin position="366"/>
        <end position="390"/>
    </location>
</feature>
<evidence type="ECO:0000313" key="3">
    <source>
        <dbReference type="EMBL" id="CAL5227898.1"/>
    </source>
</evidence>
<feature type="region of interest" description="Disordered" evidence="1">
    <location>
        <begin position="73"/>
        <end position="213"/>
    </location>
</feature>
<feature type="region of interest" description="Disordered" evidence="1">
    <location>
        <begin position="308"/>
        <end position="352"/>
    </location>
</feature>